<evidence type="ECO:0000256" key="2">
    <source>
        <dbReference type="SAM" id="MobiDB-lite"/>
    </source>
</evidence>
<gene>
    <name evidence="4" type="ORF">HKI87_19g89530</name>
</gene>
<proteinExistence type="inferred from homology"/>
<dbReference type="InterPro" id="IPR050734">
    <property type="entry name" value="PIH1/Kintoun_subfamily"/>
</dbReference>
<feature type="region of interest" description="Disordered" evidence="2">
    <location>
        <begin position="234"/>
        <end position="268"/>
    </location>
</feature>
<dbReference type="PANTHER" id="PTHR22997">
    <property type="entry name" value="PIH1 DOMAIN-CONTAINING PROTEIN 1"/>
    <property type="match status" value="1"/>
</dbReference>
<dbReference type="InterPro" id="IPR012981">
    <property type="entry name" value="PIH1_N"/>
</dbReference>
<evidence type="ECO:0000313" key="5">
    <source>
        <dbReference type="Proteomes" id="UP001472866"/>
    </source>
</evidence>
<reference evidence="4 5" key="1">
    <citation type="submission" date="2024-03" db="EMBL/GenBank/DDBJ databases">
        <title>Complete genome sequence of the green alga Chloropicon roscoffensis RCC1871.</title>
        <authorList>
            <person name="Lemieux C."/>
            <person name="Pombert J.-F."/>
            <person name="Otis C."/>
            <person name="Turmel M."/>
        </authorList>
    </citation>
    <scope>NUCLEOTIDE SEQUENCE [LARGE SCALE GENOMIC DNA]</scope>
    <source>
        <strain evidence="4 5">RCC1871</strain>
    </source>
</reference>
<organism evidence="4 5">
    <name type="scientific">Chloropicon roscoffensis</name>
    <dbReference type="NCBI Taxonomy" id="1461544"/>
    <lineage>
        <taxon>Eukaryota</taxon>
        <taxon>Viridiplantae</taxon>
        <taxon>Chlorophyta</taxon>
        <taxon>Chloropicophyceae</taxon>
        <taxon>Chloropicales</taxon>
        <taxon>Chloropicaceae</taxon>
        <taxon>Chloropicon</taxon>
    </lineage>
</organism>
<feature type="compositionally biased region" description="Gly residues" evidence="2">
    <location>
        <begin position="86"/>
        <end position="95"/>
    </location>
</feature>
<name>A0AAX4PNX2_9CHLO</name>
<feature type="compositionally biased region" description="Basic and acidic residues" evidence="2">
    <location>
        <begin position="240"/>
        <end position="253"/>
    </location>
</feature>
<feature type="domain" description="PIH1 N-terminal" evidence="3">
    <location>
        <begin position="94"/>
        <end position="246"/>
    </location>
</feature>
<keyword evidence="5" id="KW-1185">Reference proteome</keyword>
<accession>A0AAX4PNX2</accession>
<feature type="region of interest" description="Disordered" evidence="2">
    <location>
        <begin position="1"/>
        <end position="20"/>
    </location>
</feature>
<dbReference type="EMBL" id="CP151519">
    <property type="protein sequence ID" value="WZN67378.1"/>
    <property type="molecule type" value="Genomic_DNA"/>
</dbReference>
<comment type="similarity">
    <text evidence="1">Belongs to the PIH1 family.</text>
</comment>
<dbReference type="PANTHER" id="PTHR22997:SF11">
    <property type="entry name" value="PIH1 N-TERMINAL DOMAIN-CONTAINING PROTEIN"/>
    <property type="match status" value="1"/>
</dbReference>
<dbReference type="AlphaFoldDB" id="A0AAX4PNX2"/>
<sequence>MERGMKMADDQAGAPGPSPEELMEVMRLYKQSGGEMDPSKVPEDVRPFVEMFEQIELEQQKLRPEPGTKESLFDVMGQQHTKQRGHSGGIHGAGGTTQEIKPEPGFVVKCRDDNDRKIFVNMCGSSSVPAPGNWDKNKIPEEVAKKLEKAETNPDESLRFPLSLSDAAYDLDKQGSPCTTFDCIFNLDVLKQAMETKALKVFLIELALGWVQEKHHLILDPKYKLPRMKYKGKSVQTQSIRDDSDPNKPKIEEISTQESPAEEATNGASFPLMATKRKHTVQNKARAGKSGSGIGAGAAKPVATAPGVGLKATVAYKGRPCEAVVVTVATAGTPAEGFDLRSCEIVVDDGGERLVVSFARNGGGEEPVRAKCELPFAVDSSQAEASVTKDGAVVIRLPYKPFSAVEEEMRAAAPHKFGALNLSDSSFLDLE</sequence>
<evidence type="ECO:0000259" key="3">
    <source>
        <dbReference type="Pfam" id="PF08190"/>
    </source>
</evidence>
<dbReference type="Pfam" id="PF08190">
    <property type="entry name" value="PIH1"/>
    <property type="match status" value="1"/>
</dbReference>
<evidence type="ECO:0000313" key="4">
    <source>
        <dbReference type="EMBL" id="WZN67378.1"/>
    </source>
</evidence>
<feature type="region of interest" description="Disordered" evidence="2">
    <location>
        <begin position="82"/>
        <end position="101"/>
    </location>
</feature>
<protein>
    <submittedName>
        <fullName evidence="4">PIH1 domain-containing protein</fullName>
    </submittedName>
</protein>
<dbReference type="Proteomes" id="UP001472866">
    <property type="component" value="Chromosome 19"/>
</dbReference>
<dbReference type="GO" id="GO:0005737">
    <property type="term" value="C:cytoplasm"/>
    <property type="evidence" value="ECO:0007669"/>
    <property type="project" value="TreeGrafter"/>
</dbReference>
<evidence type="ECO:0000256" key="1">
    <source>
        <dbReference type="ARBA" id="ARBA00008511"/>
    </source>
</evidence>